<reference evidence="1" key="1">
    <citation type="submission" date="2019-03" db="EMBL/GenBank/DDBJ databases">
        <title>Single cell metagenomics reveals metabolic interactions within the superorganism composed of flagellate Streblomastix strix and complex community of Bacteroidetes bacteria on its surface.</title>
        <authorList>
            <person name="Treitli S.C."/>
            <person name="Kolisko M."/>
            <person name="Husnik F."/>
            <person name="Keeling P."/>
            <person name="Hampl V."/>
        </authorList>
    </citation>
    <scope>NUCLEOTIDE SEQUENCE</scope>
    <source>
        <strain evidence="1">STM</strain>
    </source>
</reference>
<accession>A0A5J4RPV8</accession>
<comment type="caution">
    <text evidence="1">The sequence shown here is derived from an EMBL/GenBank/DDBJ whole genome shotgun (WGS) entry which is preliminary data.</text>
</comment>
<dbReference type="EMBL" id="SNRY01000870">
    <property type="protein sequence ID" value="KAA6335679.1"/>
    <property type="molecule type" value="Genomic_DNA"/>
</dbReference>
<name>A0A5J4RPV8_9ZZZZ</name>
<dbReference type="AlphaFoldDB" id="A0A5J4RPV8"/>
<protein>
    <submittedName>
        <fullName evidence="1">Uncharacterized protein</fullName>
    </submittedName>
</protein>
<sequence>MNKIWMYLVGVAAMLTACDPQIDHYDIGEAITPEQLNVDVTPIIVNGKNSNKVVVSNNSPVLGLWDNGIVTSNKKADTLLMIAKGAQNIQFTVLNADGSKFTKNFPVNIDELSFPVPAEWGLLCGETGKTWVWATDNPYGAGALYGNGPASATFPEWWQVKVDEMRGWGLLYDEITFDLNGGCNYTLVQKGQDGSDNIVVKDKFILNPTSKTLQTVEGTPFVRKVNVTIHNIVRLSENELTLTIPDGGNREVFMFKRKGYEY</sequence>
<gene>
    <name evidence="1" type="ORF">EZS27_016112</name>
</gene>
<proteinExistence type="predicted"/>
<organism evidence="1">
    <name type="scientific">termite gut metagenome</name>
    <dbReference type="NCBI Taxonomy" id="433724"/>
    <lineage>
        <taxon>unclassified sequences</taxon>
        <taxon>metagenomes</taxon>
        <taxon>organismal metagenomes</taxon>
    </lineage>
</organism>
<evidence type="ECO:0000313" key="1">
    <source>
        <dbReference type="EMBL" id="KAA6335679.1"/>
    </source>
</evidence>
<dbReference type="PROSITE" id="PS51257">
    <property type="entry name" value="PROKAR_LIPOPROTEIN"/>
    <property type="match status" value="1"/>
</dbReference>